<dbReference type="SUPFAM" id="SSF46785">
    <property type="entry name" value="Winged helix' DNA-binding domain"/>
    <property type="match status" value="1"/>
</dbReference>
<protein>
    <submittedName>
        <fullName evidence="6">LysR family transcriptional regulator</fullName>
    </submittedName>
</protein>
<comment type="caution">
    <text evidence="6">The sequence shown here is derived from an EMBL/GenBank/DDBJ whole genome shotgun (WGS) entry which is preliminary data.</text>
</comment>
<name>A0ABT1XBV5_9PROT</name>
<dbReference type="InterPro" id="IPR000847">
    <property type="entry name" value="LysR_HTH_N"/>
</dbReference>
<keyword evidence="4" id="KW-0804">Transcription</keyword>
<gene>
    <name evidence="6" type="ORF">NRP21_22860</name>
</gene>
<dbReference type="Pfam" id="PF03466">
    <property type="entry name" value="LysR_substrate"/>
    <property type="match status" value="1"/>
</dbReference>
<feature type="domain" description="HTH lysR-type" evidence="5">
    <location>
        <begin position="1"/>
        <end position="58"/>
    </location>
</feature>
<dbReference type="Pfam" id="PF00126">
    <property type="entry name" value="HTH_1"/>
    <property type="match status" value="1"/>
</dbReference>
<keyword evidence="3" id="KW-0238">DNA-binding</keyword>
<dbReference type="Proteomes" id="UP001524642">
    <property type="component" value="Unassembled WGS sequence"/>
</dbReference>
<dbReference type="PROSITE" id="PS50931">
    <property type="entry name" value="HTH_LYSR"/>
    <property type="match status" value="1"/>
</dbReference>
<evidence type="ECO:0000259" key="5">
    <source>
        <dbReference type="PROSITE" id="PS50931"/>
    </source>
</evidence>
<dbReference type="Gene3D" id="1.10.10.10">
    <property type="entry name" value="Winged helix-like DNA-binding domain superfamily/Winged helix DNA-binding domain"/>
    <property type="match status" value="1"/>
</dbReference>
<evidence type="ECO:0000256" key="2">
    <source>
        <dbReference type="ARBA" id="ARBA00023015"/>
    </source>
</evidence>
<reference evidence="6 7" key="1">
    <citation type="submission" date="2022-06" db="EMBL/GenBank/DDBJ databases">
        <title>Roseomonas CN29.</title>
        <authorList>
            <person name="Cheng Y."/>
            <person name="He X."/>
        </authorList>
    </citation>
    <scope>NUCLEOTIDE SEQUENCE [LARGE SCALE GENOMIC DNA]</scope>
    <source>
        <strain evidence="6 7">CN29</strain>
    </source>
</reference>
<dbReference type="PANTHER" id="PTHR30346">
    <property type="entry name" value="TRANSCRIPTIONAL DUAL REGULATOR HCAR-RELATED"/>
    <property type="match status" value="1"/>
</dbReference>
<dbReference type="InterPro" id="IPR037410">
    <property type="entry name" value="BudR_PBP2"/>
</dbReference>
<dbReference type="SUPFAM" id="SSF53850">
    <property type="entry name" value="Periplasmic binding protein-like II"/>
    <property type="match status" value="1"/>
</dbReference>
<evidence type="ECO:0000313" key="7">
    <source>
        <dbReference type="Proteomes" id="UP001524642"/>
    </source>
</evidence>
<keyword evidence="7" id="KW-1185">Reference proteome</keyword>
<comment type="similarity">
    <text evidence="1">Belongs to the LysR transcriptional regulatory family.</text>
</comment>
<dbReference type="InterPro" id="IPR036390">
    <property type="entry name" value="WH_DNA-bd_sf"/>
</dbReference>
<dbReference type="InterPro" id="IPR036388">
    <property type="entry name" value="WH-like_DNA-bd_sf"/>
</dbReference>
<dbReference type="RefSeq" id="WP_257718555.1">
    <property type="nucleotide sequence ID" value="NZ_JANJOU010000026.1"/>
</dbReference>
<organism evidence="6 7">
    <name type="scientific">Roseomonas populi</name>
    <dbReference type="NCBI Taxonomy" id="3121582"/>
    <lineage>
        <taxon>Bacteria</taxon>
        <taxon>Pseudomonadati</taxon>
        <taxon>Pseudomonadota</taxon>
        <taxon>Alphaproteobacteria</taxon>
        <taxon>Acetobacterales</taxon>
        <taxon>Roseomonadaceae</taxon>
        <taxon>Roseomonas</taxon>
    </lineage>
</organism>
<evidence type="ECO:0000256" key="3">
    <source>
        <dbReference type="ARBA" id="ARBA00023125"/>
    </source>
</evidence>
<keyword evidence="2" id="KW-0805">Transcription regulation</keyword>
<dbReference type="EMBL" id="JANJOU010000026">
    <property type="protein sequence ID" value="MCR0984903.1"/>
    <property type="molecule type" value="Genomic_DNA"/>
</dbReference>
<dbReference type="CDD" id="cd08451">
    <property type="entry name" value="PBP2_BudR"/>
    <property type="match status" value="1"/>
</dbReference>
<dbReference type="PANTHER" id="PTHR30346:SF30">
    <property type="entry name" value="SMALL NEUTRAL PROTEASE REGULATORY PROTEIN"/>
    <property type="match status" value="1"/>
</dbReference>
<accession>A0ABT1XBV5</accession>
<proteinExistence type="inferred from homology"/>
<evidence type="ECO:0000256" key="4">
    <source>
        <dbReference type="ARBA" id="ARBA00023163"/>
    </source>
</evidence>
<dbReference type="InterPro" id="IPR005119">
    <property type="entry name" value="LysR_subst-bd"/>
</dbReference>
<evidence type="ECO:0000256" key="1">
    <source>
        <dbReference type="ARBA" id="ARBA00009437"/>
    </source>
</evidence>
<evidence type="ECO:0000313" key="6">
    <source>
        <dbReference type="EMBL" id="MCR0984903.1"/>
    </source>
</evidence>
<dbReference type="PRINTS" id="PR00039">
    <property type="entry name" value="HTHLYSR"/>
</dbReference>
<sequence length="294" mass="32180">MELRHLRYFCAVAEDGHMTRAAERVGIAQPALSQQIRGLEEELGVQLFDRIGRGLVLNEAGRLFLDEAHDLLRRVERAATTAREAGRGEVGRLRVGFTASTCFNPAVTRVLKSFCEAWPRVELVLEEGRSSLLQAALEGGRLDAAFLRPPLSSTDNLDFVLVATEPMVVALPAGHRLDGRRSLALEELRDEAFILYPRATGPGLSENVVAACQKAGFAPRVAQQTPQLATTVNLVAAAMGIAIVPDCMRQLRPNSVRYVPLRDGSLQAEFGLAWKRQDQSRAVHHLIRTASPSS</sequence>
<dbReference type="Gene3D" id="3.40.190.10">
    <property type="entry name" value="Periplasmic binding protein-like II"/>
    <property type="match status" value="2"/>
</dbReference>